<keyword evidence="6" id="KW-0045">Antibiotic biosynthesis</keyword>
<evidence type="ECO:0000256" key="3">
    <source>
        <dbReference type="ARBA" id="ARBA00022679"/>
    </source>
</evidence>
<keyword evidence="5" id="KW-0460">Magnesium</keyword>
<keyword evidence="10" id="KW-1185">Reference proteome</keyword>
<evidence type="ECO:0000256" key="1">
    <source>
        <dbReference type="ARBA" id="ARBA00001946"/>
    </source>
</evidence>
<dbReference type="EMBL" id="JAZHPZ010000004">
    <property type="protein sequence ID" value="MEF2966371.1"/>
    <property type="molecule type" value="Genomic_DNA"/>
</dbReference>
<proteinExistence type="inferred from homology"/>
<dbReference type="Pfam" id="PF01648">
    <property type="entry name" value="ACPS"/>
    <property type="match status" value="1"/>
</dbReference>
<evidence type="ECO:0000259" key="8">
    <source>
        <dbReference type="Pfam" id="PF22624"/>
    </source>
</evidence>
<dbReference type="GO" id="GO:0016740">
    <property type="term" value="F:transferase activity"/>
    <property type="evidence" value="ECO:0007669"/>
    <property type="project" value="UniProtKB-KW"/>
</dbReference>
<sequence length="232" mass="26165">MLKVYGVQLTQEPAPALLEALLSALPAHKQARIKRFLRPADALRSLTADILSRYILCQYLGIHNGEISFTENSYGKPALHGTEGLHFNHSHSGRWVVSVIADTHCGIDVEEIREADLAIAEHFFAVQEIADLLAAPEERRRDCFFDLWTLKESYVKAAGRGLSLPLSSFAIRKEVSGGITLQTQNEFRDCHFKQYQIDPDYKMSVCAQSRDFPGQLEVIPQDELYGHFLHLV</sequence>
<accession>A0ABU7VRL1</accession>
<feature type="domain" description="4'-phosphopantetheinyl transferase" evidence="7">
    <location>
        <begin position="105"/>
        <end position="206"/>
    </location>
</feature>
<evidence type="ECO:0000256" key="2">
    <source>
        <dbReference type="ARBA" id="ARBA00010990"/>
    </source>
</evidence>
<dbReference type="InterPro" id="IPR055066">
    <property type="entry name" value="AASDHPPT_N"/>
</dbReference>
<comment type="similarity">
    <text evidence="2">Belongs to the P-Pant transferase superfamily. Gsp/Sfp/HetI/AcpT family.</text>
</comment>
<reference evidence="9 10" key="1">
    <citation type="submission" date="2024-02" db="EMBL/GenBank/DDBJ databases">
        <title>A nitrogen-fixing paenibacillus bacterium.</title>
        <authorList>
            <person name="Zhang W.L."/>
            <person name="Chen S.F."/>
        </authorList>
    </citation>
    <scope>NUCLEOTIDE SEQUENCE [LARGE SCALE GENOMIC DNA]</scope>
    <source>
        <strain evidence="9 10">M1</strain>
    </source>
</reference>
<comment type="cofactor">
    <cofactor evidence="1">
        <name>Mg(2+)</name>
        <dbReference type="ChEBI" id="CHEBI:18420"/>
    </cofactor>
</comment>
<dbReference type="PANTHER" id="PTHR12215:SF10">
    <property type="entry name" value="L-AMINOADIPATE-SEMIALDEHYDE DEHYDROGENASE-PHOSPHOPANTETHEINYL TRANSFERASE"/>
    <property type="match status" value="1"/>
</dbReference>
<dbReference type="InterPro" id="IPR008278">
    <property type="entry name" value="4-PPantetheinyl_Trfase_dom"/>
</dbReference>
<evidence type="ECO:0000313" key="10">
    <source>
        <dbReference type="Proteomes" id="UP001306950"/>
    </source>
</evidence>
<dbReference type="InterPro" id="IPR050559">
    <property type="entry name" value="P-Pant_transferase_sf"/>
</dbReference>
<name>A0ABU7VRL1_9BACL</name>
<dbReference type="Proteomes" id="UP001306950">
    <property type="component" value="Unassembled WGS sequence"/>
</dbReference>
<dbReference type="RefSeq" id="WP_331846586.1">
    <property type="nucleotide sequence ID" value="NZ_JAZHPZ010000004.1"/>
</dbReference>
<keyword evidence="4" id="KW-0479">Metal-binding</keyword>
<evidence type="ECO:0000259" key="7">
    <source>
        <dbReference type="Pfam" id="PF01648"/>
    </source>
</evidence>
<evidence type="ECO:0000256" key="5">
    <source>
        <dbReference type="ARBA" id="ARBA00022842"/>
    </source>
</evidence>
<dbReference type="NCBIfam" id="TIGR00556">
    <property type="entry name" value="pantethn_trn"/>
    <property type="match status" value="1"/>
</dbReference>
<dbReference type="Pfam" id="PF22624">
    <property type="entry name" value="AASDHPPT_N"/>
    <property type="match status" value="1"/>
</dbReference>
<dbReference type="Gene3D" id="3.90.470.20">
    <property type="entry name" value="4'-phosphopantetheinyl transferase domain"/>
    <property type="match status" value="2"/>
</dbReference>
<dbReference type="PANTHER" id="PTHR12215">
    <property type="entry name" value="PHOSPHOPANTETHEINE TRANSFERASE"/>
    <property type="match status" value="1"/>
</dbReference>
<comment type="caution">
    <text evidence="9">The sequence shown here is derived from an EMBL/GenBank/DDBJ whole genome shotgun (WGS) entry which is preliminary data.</text>
</comment>
<dbReference type="SUPFAM" id="SSF56214">
    <property type="entry name" value="4'-phosphopantetheinyl transferase"/>
    <property type="match status" value="2"/>
</dbReference>
<organism evidence="9 10">
    <name type="scientific">Paenibacillus haidiansis</name>
    <dbReference type="NCBI Taxonomy" id="1574488"/>
    <lineage>
        <taxon>Bacteria</taxon>
        <taxon>Bacillati</taxon>
        <taxon>Bacillota</taxon>
        <taxon>Bacilli</taxon>
        <taxon>Bacillales</taxon>
        <taxon>Paenibacillaceae</taxon>
        <taxon>Paenibacillus</taxon>
    </lineage>
</organism>
<feature type="domain" description="4'-phosphopantetheinyl transferase N-terminal" evidence="8">
    <location>
        <begin position="12"/>
        <end position="98"/>
    </location>
</feature>
<dbReference type="InterPro" id="IPR037143">
    <property type="entry name" value="4-PPantetheinyl_Trfase_dom_sf"/>
</dbReference>
<evidence type="ECO:0000313" key="9">
    <source>
        <dbReference type="EMBL" id="MEF2966371.1"/>
    </source>
</evidence>
<keyword evidence="3 9" id="KW-0808">Transferase</keyword>
<gene>
    <name evidence="9" type="ORF">V3851_11070</name>
</gene>
<evidence type="ECO:0000256" key="6">
    <source>
        <dbReference type="ARBA" id="ARBA00023194"/>
    </source>
</evidence>
<protein>
    <submittedName>
        <fullName evidence="9">4'-phosphopantetheinyl transferase superfamily protein</fullName>
    </submittedName>
</protein>
<evidence type="ECO:0000256" key="4">
    <source>
        <dbReference type="ARBA" id="ARBA00022723"/>
    </source>
</evidence>
<dbReference type="InterPro" id="IPR004568">
    <property type="entry name" value="Ppantetheine-prot_Trfase_dom"/>
</dbReference>